<keyword evidence="16" id="KW-1185">Reference proteome</keyword>
<evidence type="ECO:0000259" key="11">
    <source>
        <dbReference type="PROSITE" id="PS50026"/>
    </source>
</evidence>
<feature type="domain" description="EGF-like" evidence="11">
    <location>
        <begin position="228"/>
        <end position="268"/>
    </location>
</feature>
<feature type="domain" description="EGF-like" evidence="11">
    <location>
        <begin position="2310"/>
        <end position="2351"/>
    </location>
</feature>
<dbReference type="CDD" id="cd19941">
    <property type="entry name" value="TIL"/>
    <property type="match status" value="1"/>
</dbReference>
<sequence>GTSNLIGNPILVGLYFHARIRKIQTIVNRKTQRNRLKKMGSRFPHLALIVIFGNILSPAAAQDEYNGCSFHQYYTCHHQADCRDLPDGKWECYCDPAKGLSGDGLKGENNTGCIPTVYTCRFQDDCHKLATCNELAVCACKQGYTGDGKNICNDINECSTNPCNQNARCENTQGSFICTCNAGFVGNGATCTYTCNTDADCHLHGKCFGGNCRCAVGFKGDGKDSCVDIDECATGGNNCNINASCINTEGSFRCVCNPGYQGDGKTCILYPKNCHELLMAKPYSKSGIYELDLDGKGPLLPIKIQCEMQPGLGVSIISPIVKDAVRYTLTRTVVKEYEHPKEYIAKLIFGSSFCYQNIVYKCVGGPVLLDGNDYWIDGNGQKQENWGGAIQSKKCACGQLGYCANIKSPCNCNGTTQTMVDDGKIFDKNILPVMSVTSGTSGKGYGLVTVGDLRCGPKPFDIPRNCDDAKFNVKYKILQNGPQVLDFDGPEGPLQPVMAHCDMETYAHVGITVIPTTVTMLTNVTTNGTKPITYLVDNDHVKSLVALSPFCMQEAGYTCKNSRLLNNGDKKGYFSTINGTVRNYWPGGQGKDNMCGCGLIGACDNPSALCNCDIVDDVERTDFGVITNSADLPIGSVTFTEVGSGRTSMYYAGPLRCAKKEFGYEATCQAYFLQGSRKNYTYVIDPDGPVVSDTPDPTNVAAFPAHCVMETNPPYGITIIHRHNETQTMQITSNGTFVLVYRSVVDKQLLKLRDRSVYCMQDVEYTCIKAPLHSVSNKPLMTWKTFDGLGKSYFEGTGAQGNICQCKLNGGCSNSSANCSCDLNDMTMRTDTGNIVNKQDLPIMTLNFTNIGPQSSAGIKIGPMKCYEIFPSCSKLKVFYWYKRLPHESIVPDGDYTVDPDGPGGVQPFMVTCAATVSILNIKPPADTTTTQNDPNTPVTKCFNITYQNNMGPVSPQQVQALIASSPYCTQKLMETCTYAPLSNHSQYYSCDGQLQPGWAGSRGNESCSCGVTGTCAGGPEAKCNCDMADKTQRQDGDWINDRNRLAVCKICMTLDPVSPGSNIPQRKASYSLTDLQCNDWKIGMSASCQEKRNNGMTVSDTVQIDPDWYDPVQPSPVYCGMSVVPPVGWAEIRPKTDQVIVPPDGITHIIEYYVYEMAFMTSLILKSRYCEQEIYLLCKNGSFVMADSVGIYSKNGKLLPYWAGNTGGTGCKRGLCNCELPGEQSDGGVIADKDVLPITKIILGSGNGTRVLKIGPLKCYNLYRDCEEIRSNNAMTNPLRNNVYAIDPDMGGGVPYFGVVCDFKTQAGIGITFIEILKSPTYQVINAKGPGDFKVPLVYRNVTYDQIHALTTISQYCYQGVQFLCKDTPLINGNNPAYGYYNTYSGAASSSFGTGYNTDAVGCACVITGTCPENGTCHCDVDGPMFNHDYGYITDTSILPLTKLNFGGQDSVEDYGLFHVTDIRCGPTPFDLPKDCEEALARGISSGEVLIWPKGNVRPFLVFCDMYLFPGHGVTVIGNNLEDTTPINGQSYIPVTYNNATIEQVDALTDVSMFCFQPVKYDCFNTRFIGYNTFHWMGGNNINPMTYFGSGRPWENECNCGSMGLCGGSESRDILMNLTRKCNCDAGDALWRADAGIINSTKDLPISALSFGEYTLSGGAGKIMLGKLYCANDTFDLNECQLGFHDCHELAICTNTYGSYECRCKAGYRGYGVPGVWANGRNCYDDDECALKHCPYSADCTNTPGSFYCTCKAGYRTTGPQSCEDIDECAEHIDNCDENAQCVNLDGSFYCRCNRGFRFDGQKCIPLGICACFGDPHCLTMDNRLMHFQGLCQYTMARDGCNGSQPTFEVLTQNWQKDLAGVTEASWVKNITFNIAGHKIELLQNKVVRVDGINIIIPFITREDRGAIYIRLAGKYVEVYARYLNGVQLNWDGEQNVELYVPGSYKDKICGLCGNYNGNPDDDWMVGPACPAEQGKITNNLNLFGNSWTVPGKINSEPNCIVNCSPNNDTGLCKGDELKLAEYYCDLLLNKNGFFKECLEAMPEVFYEKYRTSCVYDLCHVGQDKLQEACNTAEALLQDCKINYGIIVDLRREGFCGVTCGQNMEYFKCYNMSSQKTCAEMVSAEGLPVLYESCSEGCFCKEGYVLDGNSCVLPRQCGCMYEGNYYSVGEVIYSDQCTEKRTCLANRTFDVKPVTCHENAFCGLQEGVYKCHCKYGYYGDGEQTCIVNPCLSNPCNTTETCVFDTTQPSGYKCQCLMGYTGDCGHCQDIDECASNTDNCPLNAKCTNLDGSFRCDCYENYTSSSKRCVDIDECAVGIYKCGNNSKCVNDIGGYSCVCCNGYAKDSKGECVVTTSAVANSGPKCCICVTYDCETPGKVCDEDGVTHNSFRDMVISRCEQNKKDEKAVDYYGKCADTCASVKCPKYQTCVLNKKTGKPTCECESCTTQEMQSTKVCTTNLDEFSNMCLFKKVMCQFDSETVPLNTTVPCDEKAAGSPVGPWSEWGPCSVTCGNGLKTRTRPVYRQMSDVEKKQYPTEIDANCYLDPCPDSPCFGNSCRRAEICVDMNGTVACKCPSCDNEGVEPVCGYIFGEDPGTWQSACILRLFACLKKTPYELLQYGECGEKPVNCSRIPRNDFVKVGNCVSKDKINLGACDGGCGAMKDFCCRKAASHTRNITLTCPDASITTTSVEFIENCECVPLQPGEVMTA</sequence>
<evidence type="ECO:0000256" key="4">
    <source>
        <dbReference type="ARBA" id="ARBA00022729"/>
    </source>
</evidence>
<organism evidence="15 16">
    <name type="scientific">Sinanodonta woodiana</name>
    <name type="common">Chinese pond mussel</name>
    <name type="synonym">Anodonta woodiana</name>
    <dbReference type="NCBI Taxonomy" id="1069815"/>
    <lineage>
        <taxon>Eukaryota</taxon>
        <taxon>Metazoa</taxon>
        <taxon>Spiralia</taxon>
        <taxon>Lophotrochozoa</taxon>
        <taxon>Mollusca</taxon>
        <taxon>Bivalvia</taxon>
        <taxon>Autobranchia</taxon>
        <taxon>Heteroconchia</taxon>
        <taxon>Palaeoheterodonta</taxon>
        <taxon>Unionida</taxon>
        <taxon>Unionoidea</taxon>
        <taxon>Unionidae</taxon>
        <taxon>Unioninae</taxon>
        <taxon>Sinanodonta</taxon>
    </lineage>
</organism>
<dbReference type="SMART" id="SM00209">
    <property type="entry name" value="TSP1"/>
    <property type="match status" value="1"/>
</dbReference>
<keyword evidence="3 9" id="KW-0245">EGF-like domain</keyword>
<feature type="domain" description="Kazal-like" evidence="14">
    <location>
        <begin position="2565"/>
        <end position="2623"/>
    </location>
</feature>
<dbReference type="SUPFAM" id="SSF56496">
    <property type="entry name" value="Fibrinogen C-terminal domain-like"/>
    <property type="match status" value="1"/>
</dbReference>
<dbReference type="InterPro" id="IPR049883">
    <property type="entry name" value="NOTCH1_EGF-like"/>
</dbReference>
<dbReference type="SMART" id="SM00181">
    <property type="entry name" value="EGF"/>
    <property type="match status" value="13"/>
</dbReference>
<dbReference type="SMART" id="SM00041">
    <property type="entry name" value="CT"/>
    <property type="match status" value="1"/>
</dbReference>
<dbReference type="PROSITE" id="PS51406">
    <property type="entry name" value="FIBRINOGEN_C_2"/>
    <property type="match status" value="1"/>
</dbReference>
<feature type="domain" description="EGF-like" evidence="11">
    <location>
        <begin position="1677"/>
        <end position="1712"/>
    </location>
</feature>
<dbReference type="Proteomes" id="UP001634394">
    <property type="component" value="Unassembled WGS sequence"/>
</dbReference>
<evidence type="ECO:0000313" key="15">
    <source>
        <dbReference type="EMBL" id="KAL3836011.1"/>
    </source>
</evidence>
<dbReference type="InterPro" id="IPR000742">
    <property type="entry name" value="EGF"/>
</dbReference>
<dbReference type="InterPro" id="IPR036084">
    <property type="entry name" value="Ser_inhib-like_sf"/>
</dbReference>
<evidence type="ECO:0000256" key="7">
    <source>
        <dbReference type="ARBA" id="ARBA00023157"/>
    </source>
</evidence>
<keyword evidence="6" id="KW-0106">Calcium</keyword>
<dbReference type="InterPro" id="IPR000152">
    <property type="entry name" value="EGF-type_Asp/Asn_hydroxyl_site"/>
</dbReference>
<dbReference type="InterPro" id="IPR006207">
    <property type="entry name" value="Cys_knot_C"/>
</dbReference>
<proteinExistence type="predicted"/>
<dbReference type="PROSITE" id="PS51465">
    <property type="entry name" value="KAZAL_2"/>
    <property type="match status" value="1"/>
</dbReference>
<dbReference type="InterPro" id="IPR000884">
    <property type="entry name" value="TSP1_rpt"/>
</dbReference>
<dbReference type="Pfam" id="PF01826">
    <property type="entry name" value="TIL"/>
    <property type="match status" value="1"/>
</dbReference>
<dbReference type="GO" id="GO:0007399">
    <property type="term" value="P:nervous system development"/>
    <property type="evidence" value="ECO:0007669"/>
    <property type="project" value="UniProtKB-ARBA"/>
</dbReference>
<keyword evidence="2" id="KW-0964">Secreted</keyword>
<dbReference type="SMART" id="SM00832">
    <property type="entry name" value="C8"/>
    <property type="match status" value="1"/>
</dbReference>
<name>A0ABD3THC2_SINWO</name>
<evidence type="ECO:0000256" key="1">
    <source>
        <dbReference type="ARBA" id="ARBA00004613"/>
    </source>
</evidence>
<dbReference type="Pfam" id="PF12947">
    <property type="entry name" value="EGF_3"/>
    <property type="match status" value="1"/>
</dbReference>
<dbReference type="SUPFAM" id="SSF57184">
    <property type="entry name" value="Growth factor receptor domain"/>
    <property type="match status" value="2"/>
</dbReference>
<dbReference type="InterPro" id="IPR024731">
    <property type="entry name" value="NELL2-like_EGF"/>
</dbReference>
<dbReference type="InterPro" id="IPR014853">
    <property type="entry name" value="VWF/SSPO/ZAN-like_Cys-rich_dom"/>
</dbReference>
<dbReference type="FunFam" id="2.10.25.10:FF:000014">
    <property type="entry name" value="Latent-transforming growth factor beta-binding protein 3"/>
    <property type="match status" value="1"/>
</dbReference>
<evidence type="ECO:0000313" key="16">
    <source>
        <dbReference type="Proteomes" id="UP001634394"/>
    </source>
</evidence>
<dbReference type="SMART" id="SM00179">
    <property type="entry name" value="EGF_CA"/>
    <property type="match status" value="7"/>
</dbReference>
<dbReference type="InterPro" id="IPR036383">
    <property type="entry name" value="TSP1_rpt_sf"/>
</dbReference>
<dbReference type="Pfam" id="PF07645">
    <property type="entry name" value="EGF_CA"/>
    <property type="match status" value="6"/>
</dbReference>
<dbReference type="PANTHER" id="PTHR24039:SF58">
    <property type="entry name" value="EGF-LIKE DOMAIN-CONTAINING PROTEIN"/>
    <property type="match status" value="1"/>
</dbReference>
<feature type="domain" description="EGF-like" evidence="11">
    <location>
        <begin position="154"/>
        <end position="192"/>
    </location>
</feature>
<dbReference type="PROSITE" id="PS50092">
    <property type="entry name" value="TSP1"/>
    <property type="match status" value="1"/>
</dbReference>
<keyword evidence="8" id="KW-0325">Glycoprotein</keyword>
<dbReference type="SUPFAM" id="SSF57567">
    <property type="entry name" value="Serine protease inhibitors"/>
    <property type="match status" value="1"/>
</dbReference>
<keyword evidence="7" id="KW-1015">Disulfide bond</keyword>
<dbReference type="SMART" id="SM00216">
    <property type="entry name" value="VWD"/>
    <property type="match status" value="1"/>
</dbReference>
<feature type="domain" description="EGF-like" evidence="11">
    <location>
        <begin position="2269"/>
        <end position="2309"/>
    </location>
</feature>
<dbReference type="InterPro" id="IPR001881">
    <property type="entry name" value="EGF-like_Ca-bd_dom"/>
</dbReference>
<dbReference type="PROSITE" id="PS00010">
    <property type="entry name" value="ASX_HYDROXYL"/>
    <property type="match status" value="7"/>
</dbReference>
<dbReference type="PROSITE" id="PS01186">
    <property type="entry name" value="EGF_2"/>
    <property type="match status" value="6"/>
</dbReference>
<comment type="caution">
    <text evidence="9">Lacks conserved residue(s) required for the propagation of feature annotation.</text>
</comment>
<feature type="domain" description="EGF-like" evidence="11">
    <location>
        <begin position="2227"/>
        <end position="2265"/>
    </location>
</feature>
<dbReference type="InterPro" id="IPR002350">
    <property type="entry name" value="Kazal_dom"/>
</dbReference>
<keyword evidence="5" id="KW-0677">Repeat</keyword>
<dbReference type="InterPro" id="IPR001846">
    <property type="entry name" value="VWF_type-D"/>
</dbReference>
<dbReference type="InterPro" id="IPR036056">
    <property type="entry name" value="Fibrinogen-like_C"/>
</dbReference>
<evidence type="ECO:0000259" key="10">
    <source>
        <dbReference type="PROSITE" id="PS01225"/>
    </source>
</evidence>
<dbReference type="GO" id="GO:0005576">
    <property type="term" value="C:extracellular region"/>
    <property type="evidence" value="ECO:0007669"/>
    <property type="project" value="UniProtKB-SubCell"/>
</dbReference>
<gene>
    <name evidence="15" type="ORF">ACJMK2_021466</name>
</gene>
<protein>
    <submittedName>
        <fullName evidence="15">Uncharacterized protein</fullName>
    </submittedName>
</protein>
<evidence type="ECO:0000256" key="3">
    <source>
        <dbReference type="ARBA" id="ARBA00022536"/>
    </source>
</evidence>
<evidence type="ECO:0000256" key="9">
    <source>
        <dbReference type="PROSITE-ProRule" id="PRU00076"/>
    </source>
</evidence>
<dbReference type="PROSITE" id="PS01187">
    <property type="entry name" value="EGF_CA"/>
    <property type="match status" value="3"/>
</dbReference>
<dbReference type="PROSITE" id="PS01225">
    <property type="entry name" value="CTCK_2"/>
    <property type="match status" value="1"/>
</dbReference>
<evidence type="ECO:0000259" key="14">
    <source>
        <dbReference type="PROSITE" id="PS51465"/>
    </source>
</evidence>
<evidence type="ECO:0000256" key="2">
    <source>
        <dbReference type="ARBA" id="ARBA00022525"/>
    </source>
</evidence>
<feature type="domain" description="VWFD" evidence="12">
    <location>
        <begin position="1809"/>
        <end position="2002"/>
    </location>
</feature>
<dbReference type="Gene3D" id="2.60.120.1000">
    <property type="match status" value="7"/>
</dbReference>
<keyword evidence="4" id="KW-0732">Signal</keyword>
<dbReference type="Pfam" id="PF00094">
    <property type="entry name" value="VWD"/>
    <property type="match status" value="1"/>
</dbReference>
<evidence type="ECO:0000256" key="8">
    <source>
        <dbReference type="ARBA" id="ARBA00023180"/>
    </source>
</evidence>
<dbReference type="InterPro" id="IPR002919">
    <property type="entry name" value="TIL_dom"/>
</dbReference>
<dbReference type="EMBL" id="JBJQND010000018">
    <property type="protein sequence ID" value="KAL3836011.1"/>
    <property type="molecule type" value="Genomic_DNA"/>
</dbReference>
<dbReference type="SUPFAM" id="SSF82895">
    <property type="entry name" value="TSP-1 type 1 repeat"/>
    <property type="match status" value="1"/>
</dbReference>
<dbReference type="PROSITE" id="PS51233">
    <property type="entry name" value="VWFD"/>
    <property type="match status" value="1"/>
</dbReference>
<dbReference type="CDD" id="cd00054">
    <property type="entry name" value="EGF_CA"/>
    <property type="match status" value="7"/>
</dbReference>
<comment type="subcellular location">
    <subcellularLocation>
        <location evidence="1">Secreted</location>
    </subcellularLocation>
</comment>
<dbReference type="SUPFAM" id="SSF57196">
    <property type="entry name" value="EGF/Laminin"/>
    <property type="match status" value="2"/>
</dbReference>
<dbReference type="Gene3D" id="3.30.60.30">
    <property type="match status" value="2"/>
</dbReference>
<feature type="non-terminal residue" evidence="15">
    <location>
        <position position="1"/>
    </location>
</feature>
<evidence type="ECO:0000256" key="5">
    <source>
        <dbReference type="ARBA" id="ARBA00022737"/>
    </source>
</evidence>
<evidence type="ECO:0000259" key="13">
    <source>
        <dbReference type="PROSITE" id="PS51406"/>
    </source>
</evidence>
<evidence type="ECO:0000259" key="12">
    <source>
        <dbReference type="PROSITE" id="PS51233"/>
    </source>
</evidence>
<dbReference type="Gene3D" id="2.10.25.10">
    <property type="entry name" value="Laminin"/>
    <property type="match status" value="10"/>
</dbReference>
<feature type="domain" description="CTCK" evidence="10">
    <location>
        <begin position="2628"/>
        <end position="2697"/>
    </location>
</feature>
<dbReference type="PROSITE" id="PS50026">
    <property type="entry name" value="EGF_3"/>
    <property type="match status" value="8"/>
</dbReference>
<feature type="domain" description="Fibrinogen C-terminal" evidence="13">
    <location>
        <begin position="1468"/>
        <end position="1524"/>
    </location>
</feature>
<evidence type="ECO:0000256" key="6">
    <source>
        <dbReference type="ARBA" id="ARBA00022837"/>
    </source>
</evidence>
<dbReference type="PANTHER" id="PTHR24039">
    <property type="entry name" value="FIBRILLIN-RELATED"/>
    <property type="match status" value="1"/>
</dbReference>
<dbReference type="FunFam" id="2.10.25.10:FF:000038">
    <property type="entry name" value="Fibrillin 2"/>
    <property type="match status" value="5"/>
</dbReference>
<dbReference type="InterPro" id="IPR002181">
    <property type="entry name" value="Fibrinogen_a/b/g_C_dom"/>
</dbReference>
<reference evidence="15 16" key="1">
    <citation type="submission" date="2024-11" db="EMBL/GenBank/DDBJ databases">
        <title>Chromosome-level genome assembly of the freshwater bivalve Anodonta woodiana.</title>
        <authorList>
            <person name="Chen X."/>
        </authorList>
    </citation>
    <scope>NUCLEOTIDE SEQUENCE [LARGE SCALE GENOMIC DNA]</scope>
    <source>
        <strain evidence="15">MN2024</strain>
        <tissue evidence="15">Gills</tissue>
    </source>
</reference>
<dbReference type="InterPro" id="IPR018097">
    <property type="entry name" value="EGF_Ca-bd_CS"/>
</dbReference>
<dbReference type="InterPro" id="IPR009030">
    <property type="entry name" value="Growth_fac_rcpt_cys_sf"/>
</dbReference>
<feature type="domain" description="EGF-like" evidence="11">
    <location>
        <begin position="1726"/>
        <end position="1765"/>
    </location>
</feature>
<comment type="caution">
    <text evidence="15">The sequence shown here is derived from an EMBL/GenBank/DDBJ whole genome shotgun (WGS) entry which is preliminary data.</text>
</comment>
<accession>A0ABD3THC2</accession>
<feature type="domain" description="EGF-like" evidence="11">
    <location>
        <begin position="1766"/>
        <end position="1806"/>
    </location>
</feature>